<dbReference type="OrthoDB" id="3176171at2759"/>
<evidence type="ECO:0000256" key="7">
    <source>
        <dbReference type="ARBA" id="ARBA00023175"/>
    </source>
</evidence>
<dbReference type="Gene3D" id="3.40.850.10">
    <property type="entry name" value="Kinesin motor domain"/>
    <property type="match status" value="1"/>
</dbReference>
<evidence type="ECO:0000313" key="15">
    <source>
        <dbReference type="EMBL" id="EFC39336.1"/>
    </source>
</evidence>
<dbReference type="RefSeq" id="XP_002672080.1">
    <property type="nucleotide sequence ID" value="XM_002672034.1"/>
</dbReference>
<dbReference type="InterPro" id="IPR027640">
    <property type="entry name" value="Kinesin-like_fam"/>
</dbReference>
<dbReference type="OMA" id="MSACTAN"/>
<organism evidence="16">
    <name type="scientific">Naegleria gruberi</name>
    <name type="common">Amoeba</name>
    <dbReference type="NCBI Taxonomy" id="5762"/>
    <lineage>
        <taxon>Eukaryota</taxon>
        <taxon>Discoba</taxon>
        <taxon>Heterolobosea</taxon>
        <taxon>Tetramitia</taxon>
        <taxon>Eutetramitia</taxon>
        <taxon>Vahlkampfiidae</taxon>
        <taxon>Naegleria</taxon>
    </lineage>
</organism>
<dbReference type="PANTHER" id="PTHR47968:SF75">
    <property type="entry name" value="CENTROMERE-ASSOCIATED PROTEIN E"/>
    <property type="match status" value="1"/>
</dbReference>
<dbReference type="EMBL" id="GG738900">
    <property type="protein sequence ID" value="EFC39336.1"/>
    <property type="molecule type" value="Genomic_DNA"/>
</dbReference>
<keyword evidence="5 10" id="KW-0067">ATP-binding</keyword>
<evidence type="ECO:0000256" key="2">
    <source>
        <dbReference type="ARBA" id="ARBA00022490"/>
    </source>
</evidence>
<evidence type="ECO:0000256" key="6">
    <source>
        <dbReference type="ARBA" id="ARBA00023054"/>
    </source>
</evidence>
<dbReference type="CDD" id="cd01369">
    <property type="entry name" value="KISc_KHC_KIF5"/>
    <property type="match status" value="1"/>
</dbReference>
<evidence type="ECO:0000256" key="3">
    <source>
        <dbReference type="ARBA" id="ARBA00022701"/>
    </source>
</evidence>
<feature type="coiled-coil region" evidence="12">
    <location>
        <begin position="533"/>
        <end position="623"/>
    </location>
</feature>
<evidence type="ECO:0000256" key="11">
    <source>
        <dbReference type="RuleBase" id="RU000394"/>
    </source>
</evidence>
<keyword evidence="2" id="KW-0963">Cytoplasm</keyword>
<evidence type="ECO:0000256" key="8">
    <source>
        <dbReference type="ARBA" id="ARBA00023212"/>
    </source>
</evidence>
<keyword evidence="3 11" id="KW-0493">Microtubule</keyword>
<dbReference type="KEGG" id="ngr:NAEGRDRAFT_72809"/>
<evidence type="ECO:0000256" key="13">
    <source>
        <dbReference type="SAM" id="MobiDB-lite"/>
    </source>
</evidence>
<evidence type="ECO:0000256" key="10">
    <source>
        <dbReference type="PROSITE-ProRule" id="PRU00283"/>
    </source>
</evidence>
<evidence type="ECO:0000256" key="12">
    <source>
        <dbReference type="SAM" id="Coils"/>
    </source>
</evidence>
<dbReference type="PROSITE" id="PS50067">
    <property type="entry name" value="KINESIN_MOTOR_2"/>
    <property type="match status" value="1"/>
</dbReference>
<feature type="binding site" evidence="10">
    <location>
        <begin position="123"/>
        <end position="130"/>
    </location>
    <ligand>
        <name>ATP</name>
        <dbReference type="ChEBI" id="CHEBI:30616"/>
    </ligand>
</feature>
<proteinExistence type="inferred from homology"/>
<evidence type="ECO:0000256" key="1">
    <source>
        <dbReference type="ARBA" id="ARBA00004245"/>
    </source>
</evidence>
<dbReference type="InParanoid" id="D2VUW4"/>
<dbReference type="PANTHER" id="PTHR47968">
    <property type="entry name" value="CENTROMERE PROTEIN E"/>
    <property type="match status" value="1"/>
</dbReference>
<evidence type="ECO:0000256" key="9">
    <source>
        <dbReference type="ARBA" id="ARBA00034704"/>
    </source>
</evidence>
<dbReference type="FunCoup" id="D2VUW4">
    <property type="interactions" value="219"/>
</dbReference>
<feature type="coiled-coil region" evidence="12">
    <location>
        <begin position="375"/>
        <end position="454"/>
    </location>
</feature>
<reference evidence="15 16" key="1">
    <citation type="journal article" date="2010" name="Cell">
        <title>The genome of Naegleria gruberi illuminates early eukaryotic versatility.</title>
        <authorList>
            <person name="Fritz-Laylin L.K."/>
            <person name="Prochnik S.E."/>
            <person name="Ginger M.L."/>
            <person name="Dacks J.B."/>
            <person name="Carpenter M.L."/>
            <person name="Field M.C."/>
            <person name="Kuo A."/>
            <person name="Paredez A."/>
            <person name="Chapman J."/>
            <person name="Pham J."/>
            <person name="Shu S."/>
            <person name="Neupane R."/>
            <person name="Cipriano M."/>
            <person name="Mancuso J."/>
            <person name="Tu H."/>
            <person name="Salamov A."/>
            <person name="Lindquist E."/>
            <person name="Shapiro H."/>
            <person name="Lucas S."/>
            <person name="Grigoriev I.V."/>
            <person name="Cande W.Z."/>
            <person name="Fulton C."/>
            <person name="Rokhsar D.S."/>
            <person name="Dawson S.C."/>
        </authorList>
    </citation>
    <scope>NUCLEOTIDE SEQUENCE [LARGE SCALE GENOMIC DNA]</scope>
    <source>
        <strain evidence="15 16">NEG-M</strain>
    </source>
</reference>
<feature type="compositionally biased region" description="Low complexity" evidence="13">
    <location>
        <begin position="8"/>
        <end position="21"/>
    </location>
</feature>
<keyword evidence="8" id="KW-0206">Cytoskeleton</keyword>
<evidence type="ECO:0000256" key="4">
    <source>
        <dbReference type="ARBA" id="ARBA00022741"/>
    </source>
</evidence>
<name>D2VUW4_NAEGR</name>
<comment type="subcellular location">
    <subcellularLocation>
        <location evidence="1">Cytoplasm</location>
        <location evidence="1">Cytoskeleton</location>
    </subcellularLocation>
</comment>
<evidence type="ECO:0000313" key="16">
    <source>
        <dbReference type="Proteomes" id="UP000006671"/>
    </source>
</evidence>
<evidence type="ECO:0000259" key="14">
    <source>
        <dbReference type="PROSITE" id="PS50067"/>
    </source>
</evidence>
<dbReference type="GO" id="GO:0007018">
    <property type="term" value="P:microtubule-based movement"/>
    <property type="evidence" value="ECO:0007669"/>
    <property type="project" value="InterPro"/>
</dbReference>
<dbReference type="STRING" id="5762.D2VUW4"/>
<comment type="similarity">
    <text evidence="9">Belongs to the TRAFAC class myosin-kinesin ATPase superfamily. Kinesin family. KIN-5/BimC subfamily.</text>
</comment>
<dbReference type="GeneID" id="8853536"/>
<keyword evidence="16" id="KW-1185">Reference proteome</keyword>
<protein>
    <recommendedName>
        <fullName evidence="11">Kinesin-like protein</fullName>
    </recommendedName>
</protein>
<dbReference type="SMART" id="SM00129">
    <property type="entry name" value="KISc"/>
    <property type="match status" value="1"/>
</dbReference>
<dbReference type="PROSITE" id="PS00411">
    <property type="entry name" value="KINESIN_MOTOR_1"/>
    <property type="match status" value="1"/>
</dbReference>
<dbReference type="eggNOG" id="KOG0240">
    <property type="taxonomic scope" value="Eukaryota"/>
</dbReference>
<gene>
    <name evidence="15" type="ORF">NAEGRDRAFT_72809</name>
</gene>
<dbReference type="GO" id="GO:0003777">
    <property type="term" value="F:microtubule motor activity"/>
    <property type="evidence" value="ECO:0007669"/>
    <property type="project" value="InterPro"/>
</dbReference>
<keyword evidence="6 12" id="KW-0175">Coiled coil</keyword>
<keyword evidence="4 10" id="KW-0547">Nucleotide-binding</keyword>
<sequence>MSTTAVGQQNQQQEQQQSQQQRGAENGVQLQLVQPLNSDNNNIQVVCRFRPMNDMEKTQSEKPIVEFGENQNCTIKTRRSVHNFTFDRIFNSETRQEDIFNVVGKPVVEDVCKGYNGTIFAYGQTGSGKTFTMMGAGDSILGYSEHPEFKGVIPRSIDYLFRYLESNSEIKFAVSMCFVEIYMERIKDLLDPSKKNLKIEKREPRGIIVSGAREERVTSAREIYQLLKIGASNRAIAATKMNEESSRSHTILIVMVSQKNITTSETKFGKLILVDLAGSEKVKKTGASGSTLEEAKQINKSLSALGMVITALTDGNSKHVPYRDSKLTRLLQDSLGGNSRTTLVINCSFSSFNEEETLSTLRFGERAKKIKNKAKVNRELTAKELKQMLEKAKEEVNELRDIITGLRNKQIEESRKFDEELLENSHIKQEIEVVTKEKEKLKEIIEEMNEITVKQSTKTSRHRSISISSSQKLFNPRRLSMFVSRSATLFESGGDSPMSACTANDTSEAIFDQTGSETSSIGDDEGTDYAELFEKMEVEREKTESKNKALQSQVSSLTADNFDIEQKNKELKEQVRILEEINKEMEQEHIRMQEELLLKQKSLDSLEEDLKKSKKNETKWKKETMELSEVFNKTVQSKVRESVRNQNSLSGNNKVVEMLTLEIKALTSQVSFFDVATRSAFREKFGTLAYSISKSGVVKPEEIFPINNTGAASPNSKERVFTINSSLKQ</sequence>
<dbReference type="SUPFAM" id="SSF52540">
    <property type="entry name" value="P-loop containing nucleoside triphosphate hydrolases"/>
    <property type="match status" value="1"/>
</dbReference>
<feature type="domain" description="Kinesin motor" evidence="14">
    <location>
        <begin position="42"/>
        <end position="370"/>
    </location>
</feature>
<dbReference type="GO" id="GO:0008017">
    <property type="term" value="F:microtubule binding"/>
    <property type="evidence" value="ECO:0007669"/>
    <property type="project" value="InterPro"/>
</dbReference>
<dbReference type="Pfam" id="PF00225">
    <property type="entry name" value="Kinesin"/>
    <property type="match status" value="1"/>
</dbReference>
<dbReference type="InterPro" id="IPR027417">
    <property type="entry name" value="P-loop_NTPase"/>
</dbReference>
<dbReference type="FunFam" id="3.40.850.10:FF:000019">
    <property type="entry name" value="Kinesin-like protein KIN-5D"/>
    <property type="match status" value="1"/>
</dbReference>
<dbReference type="VEuPathDB" id="AmoebaDB:NAEGRDRAFT_72809"/>
<dbReference type="InterPro" id="IPR036961">
    <property type="entry name" value="Kinesin_motor_dom_sf"/>
</dbReference>
<accession>D2VUW4</accession>
<evidence type="ECO:0000256" key="5">
    <source>
        <dbReference type="ARBA" id="ARBA00022840"/>
    </source>
</evidence>
<dbReference type="AlphaFoldDB" id="D2VUW4"/>
<dbReference type="Proteomes" id="UP000006671">
    <property type="component" value="Unassembled WGS sequence"/>
</dbReference>
<dbReference type="PRINTS" id="PR00380">
    <property type="entry name" value="KINESINHEAVY"/>
</dbReference>
<dbReference type="InterPro" id="IPR019821">
    <property type="entry name" value="Kinesin_motor_CS"/>
</dbReference>
<dbReference type="GO" id="GO:0007010">
    <property type="term" value="P:cytoskeleton organization"/>
    <property type="evidence" value="ECO:0007669"/>
    <property type="project" value="UniProtKB-ARBA"/>
</dbReference>
<feature type="region of interest" description="Disordered" evidence="13">
    <location>
        <begin position="1"/>
        <end position="26"/>
    </location>
</feature>
<dbReference type="InterPro" id="IPR001752">
    <property type="entry name" value="Kinesin_motor_dom"/>
</dbReference>
<keyword evidence="7 10" id="KW-0505">Motor protein</keyword>
<dbReference type="GO" id="GO:0005874">
    <property type="term" value="C:microtubule"/>
    <property type="evidence" value="ECO:0007669"/>
    <property type="project" value="UniProtKB-KW"/>
</dbReference>
<dbReference type="GO" id="GO:0005524">
    <property type="term" value="F:ATP binding"/>
    <property type="evidence" value="ECO:0007669"/>
    <property type="project" value="UniProtKB-UniRule"/>
</dbReference>